<dbReference type="AlphaFoldDB" id="A0A286DKA6"/>
<feature type="compositionally biased region" description="Low complexity" evidence="4">
    <location>
        <begin position="318"/>
        <end position="332"/>
    </location>
</feature>
<gene>
    <name evidence="6" type="ORF">SAMN06297387_101524</name>
</gene>
<keyword evidence="1" id="KW-0805">Transcription regulation</keyword>
<reference evidence="6 7" key="1">
    <citation type="submission" date="2017-09" db="EMBL/GenBank/DDBJ databases">
        <authorList>
            <person name="Ehlers B."/>
            <person name="Leendertz F.H."/>
        </authorList>
    </citation>
    <scope>NUCLEOTIDE SEQUENCE [LARGE SCALE GENOMIC DNA]</scope>
    <source>
        <strain evidence="6 7">CGMCC 4.7095</strain>
    </source>
</reference>
<dbReference type="PANTHER" id="PTHR30146">
    <property type="entry name" value="LACI-RELATED TRANSCRIPTIONAL REPRESSOR"/>
    <property type="match status" value="1"/>
</dbReference>
<dbReference type="InterPro" id="IPR028082">
    <property type="entry name" value="Peripla_BP_I"/>
</dbReference>
<feature type="region of interest" description="Disordered" evidence="4">
    <location>
        <begin position="318"/>
        <end position="367"/>
    </location>
</feature>
<sequence length="367" mass="38228">MARPRIKDVAQRAGVSEKTVSNVINDYVHVSDRTRSVVRQAIDDLGYRVNLAGRHLRRGRTGIIALVVPELDLPYFAELGNLIIAEAARNGLTVLVHQTRADREHELAALDGFGSDFADGVILSPLALVDEDLRARRGALPTVLLGEKLNAERADHVAIDNAAAAHEATAHLLALGRRRVLVIGGVDGASEGTAEVRTRGHRAALAAAGIPFDPELVLPVAQFAAPFGAEAVHGALARGLAFDAALALNDQMAIGAMRALHEHGLRVPDDVAVVGFDDVQAGRYSVPTLTTVAPDKTAIAAEAVALLIERIAEANAPATGGAGEPAAAPDGGRQPPKELVVPHRLVIRESTAGSPASPAVPAPRAAG</sequence>
<dbReference type="SMART" id="SM00354">
    <property type="entry name" value="HTH_LACI"/>
    <property type="match status" value="1"/>
</dbReference>
<dbReference type="GO" id="GO:0003700">
    <property type="term" value="F:DNA-binding transcription factor activity"/>
    <property type="evidence" value="ECO:0007669"/>
    <property type="project" value="TreeGrafter"/>
</dbReference>
<feature type="compositionally biased region" description="Low complexity" evidence="4">
    <location>
        <begin position="352"/>
        <end position="367"/>
    </location>
</feature>
<dbReference type="Gene3D" id="3.40.50.2300">
    <property type="match status" value="2"/>
</dbReference>
<evidence type="ECO:0000256" key="3">
    <source>
        <dbReference type="ARBA" id="ARBA00023163"/>
    </source>
</evidence>
<feature type="domain" description="HTH lacI-type" evidence="5">
    <location>
        <begin position="4"/>
        <end position="58"/>
    </location>
</feature>
<evidence type="ECO:0000313" key="6">
    <source>
        <dbReference type="EMBL" id="SOD59185.1"/>
    </source>
</evidence>
<dbReference type="PANTHER" id="PTHR30146:SF109">
    <property type="entry name" value="HTH-TYPE TRANSCRIPTIONAL REGULATOR GALS"/>
    <property type="match status" value="1"/>
</dbReference>
<protein>
    <submittedName>
        <fullName evidence="6">Transcriptional regulator, LacI family</fullName>
    </submittedName>
</protein>
<dbReference type="InterPro" id="IPR000843">
    <property type="entry name" value="HTH_LacI"/>
</dbReference>
<dbReference type="PROSITE" id="PS00356">
    <property type="entry name" value="HTH_LACI_1"/>
    <property type="match status" value="1"/>
</dbReference>
<dbReference type="InterPro" id="IPR010982">
    <property type="entry name" value="Lambda_DNA-bd_dom_sf"/>
</dbReference>
<dbReference type="InterPro" id="IPR046335">
    <property type="entry name" value="LacI/GalR-like_sensor"/>
</dbReference>
<dbReference type="Gene3D" id="1.10.260.40">
    <property type="entry name" value="lambda repressor-like DNA-binding domains"/>
    <property type="match status" value="1"/>
</dbReference>
<dbReference type="SUPFAM" id="SSF53822">
    <property type="entry name" value="Periplasmic binding protein-like I"/>
    <property type="match status" value="1"/>
</dbReference>
<dbReference type="Pfam" id="PF00356">
    <property type="entry name" value="LacI"/>
    <property type="match status" value="1"/>
</dbReference>
<dbReference type="OrthoDB" id="2854648at2"/>
<accession>A0A286DKA6</accession>
<dbReference type="PROSITE" id="PS50932">
    <property type="entry name" value="HTH_LACI_2"/>
    <property type="match status" value="1"/>
</dbReference>
<evidence type="ECO:0000259" key="5">
    <source>
        <dbReference type="PROSITE" id="PS50932"/>
    </source>
</evidence>
<dbReference type="RefSeq" id="WP_097229253.1">
    <property type="nucleotide sequence ID" value="NZ_OCNE01000001.1"/>
</dbReference>
<keyword evidence="2" id="KW-0238">DNA-binding</keyword>
<keyword evidence="3" id="KW-0804">Transcription</keyword>
<dbReference type="GO" id="GO:0000976">
    <property type="term" value="F:transcription cis-regulatory region binding"/>
    <property type="evidence" value="ECO:0007669"/>
    <property type="project" value="TreeGrafter"/>
</dbReference>
<evidence type="ECO:0000313" key="7">
    <source>
        <dbReference type="Proteomes" id="UP000219072"/>
    </source>
</evidence>
<dbReference type="Proteomes" id="UP000219072">
    <property type="component" value="Unassembled WGS sequence"/>
</dbReference>
<name>A0A286DKA6_9ACTN</name>
<dbReference type="Pfam" id="PF13377">
    <property type="entry name" value="Peripla_BP_3"/>
    <property type="match status" value="1"/>
</dbReference>
<dbReference type="SUPFAM" id="SSF47413">
    <property type="entry name" value="lambda repressor-like DNA-binding domains"/>
    <property type="match status" value="1"/>
</dbReference>
<keyword evidence="7" id="KW-1185">Reference proteome</keyword>
<dbReference type="CDD" id="cd01392">
    <property type="entry name" value="HTH_LacI"/>
    <property type="match status" value="1"/>
</dbReference>
<evidence type="ECO:0000256" key="4">
    <source>
        <dbReference type="SAM" id="MobiDB-lite"/>
    </source>
</evidence>
<proteinExistence type="predicted"/>
<organism evidence="6 7">
    <name type="scientific">Streptomyces zhaozhouensis</name>
    <dbReference type="NCBI Taxonomy" id="1300267"/>
    <lineage>
        <taxon>Bacteria</taxon>
        <taxon>Bacillati</taxon>
        <taxon>Actinomycetota</taxon>
        <taxon>Actinomycetes</taxon>
        <taxon>Kitasatosporales</taxon>
        <taxon>Streptomycetaceae</taxon>
        <taxon>Streptomyces</taxon>
    </lineage>
</organism>
<evidence type="ECO:0000256" key="1">
    <source>
        <dbReference type="ARBA" id="ARBA00023015"/>
    </source>
</evidence>
<dbReference type="CDD" id="cd06267">
    <property type="entry name" value="PBP1_LacI_sugar_binding-like"/>
    <property type="match status" value="1"/>
</dbReference>
<evidence type="ECO:0000256" key="2">
    <source>
        <dbReference type="ARBA" id="ARBA00023125"/>
    </source>
</evidence>
<dbReference type="EMBL" id="OCNE01000001">
    <property type="protein sequence ID" value="SOD59185.1"/>
    <property type="molecule type" value="Genomic_DNA"/>
</dbReference>